<evidence type="ECO:0000256" key="2">
    <source>
        <dbReference type="SAM" id="SignalP"/>
    </source>
</evidence>
<feature type="signal peptide" evidence="2">
    <location>
        <begin position="1"/>
        <end position="24"/>
    </location>
</feature>
<dbReference type="InterPro" id="IPR001466">
    <property type="entry name" value="Beta-lactam-related"/>
</dbReference>
<proteinExistence type="predicted"/>
<keyword evidence="1" id="KW-1133">Transmembrane helix</keyword>
<dbReference type="SUPFAM" id="SSF56601">
    <property type="entry name" value="beta-lactamase/transpeptidase-like"/>
    <property type="match status" value="1"/>
</dbReference>
<keyword evidence="1" id="KW-0472">Membrane</keyword>
<evidence type="ECO:0000256" key="1">
    <source>
        <dbReference type="SAM" id="Phobius"/>
    </source>
</evidence>
<dbReference type="AlphaFoldDB" id="A0A3E0WU58"/>
<comment type="caution">
    <text evidence="4">The sequence shown here is derived from an EMBL/GenBank/DDBJ whole genome shotgun (WGS) entry which is preliminary data.</text>
</comment>
<dbReference type="RefSeq" id="WP_116301963.1">
    <property type="nucleotide sequence ID" value="NZ_NFZV01000007.1"/>
</dbReference>
<feature type="chain" id="PRO_5017551546" description="Beta-lactamase-related domain-containing protein" evidence="2">
    <location>
        <begin position="25"/>
        <end position="570"/>
    </location>
</feature>
<evidence type="ECO:0000313" key="4">
    <source>
        <dbReference type="EMBL" id="RFA36510.1"/>
    </source>
</evidence>
<dbReference type="Pfam" id="PF00144">
    <property type="entry name" value="Beta-lactamase"/>
    <property type="match status" value="1"/>
</dbReference>
<dbReference type="OrthoDB" id="9799367at2"/>
<dbReference type="PANTHER" id="PTHR46825">
    <property type="entry name" value="D-ALANYL-D-ALANINE-CARBOXYPEPTIDASE/ENDOPEPTIDASE AMPH"/>
    <property type="match status" value="1"/>
</dbReference>
<dbReference type="InterPro" id="IPR050491">
    <property type="entry name" value="AmpC-like"/>
</dbReference>
<dbReference type="EMBL" id="NFZW01000009">
    <property type="protein sequence ID" value="RFA36510.1"/>
    <property type="molecule type" value="Genomic_DNA"/>
</dbReference>
<keyword evidence="5" id="KW-1185">Reference proteome</keyword>
<dbReference type="InterPro" id="IPR012338">
    <property type="entry name" value="Beta-lactam/transpept-like"/>
</dbReference>
<evidence type="ECO:0000259" key="3">
    <source>
        <dbReference type="Pfam" id="PF00144"/>
    </source>
</evidence>
<organism evidence="4 5">
    <name type="scientific">Alkalilimnicola ehrlichii</name>
    <dbReference type="NCBI Taxonomy" id="351052"/>
    <lineage>
        <taxon>Bacteria</taxon>
        <taxon>Pseudomonadati</taxon>
        <taxon>Pseudomonadota</taxon>
        <taxon>Gammaproteobacteria</taxon>
        <taxon>Chromatiales</taxon>
        <taxon>Ectothiorhodospiraceae</taxon>
        <taxon>Alkalilimnicola</taxon>
    </lineage>
</organism>
<reference evidence="5" key="1">
    <citation type="submission" date="2017-05" db="EMBL/GenBank/DDBJ databases">
        <authorList>
            <person name="Sharma S."/>
            <person name="Sidhu C."/>
            <person name="Pinnaka A.K."/>
        </authorList>
    </citation>
    <scope>NUCLEOTIDE SEQUENCE [LARGE SCALE GENOMIC DNA]</scope>
    <source>
        <strain evidence="5">AK93</strain>
    </source>
</reference>
<dbReference type="PANTHER" id="PTHR46825:SF9">
    <property type="entry name" value="BETA-LACTAMASE-RELATED DOMAIN-CONTAINING PROTEIN"/>
    <property type="match status" value="1"/>
</dbReference>
<keyword evidence="2" id="KW-0732">Signal</keyword>
<protein>
    <recommendedName>
        <fullName evidence="3">Beta-lactamase-related domain-containing protein</fullName>
    </recommendedName>
</protein>
<dbReference type="Gene3D" id="3.40.710.10">
    <property type="entry name" value="DD-peptidase/beta-lactamase superfamily"/>
    <property type="match status" value="1"/>
</dbReference>
<name>A0A3E0WU58_9GAMM</name>
<accession>A0A3E0WU58</accession>
<feature type="domain" description="Beta-lactamase-related" evidence="3">
    <location>
        <begin position="63"/>
        <end position="378"/>
    </location>
</feature>
<gene>
    <name evidence="4" type="ORF">CAL65_11115</name>
</gene>
<sequence length="570" mass="62452">MMLRIIALLLAFTGVGSLPPLVHAETTASEGRAAAVLGSEETASRHLTRADLEAWLDGFVPYALAQGDIAGALVLVVKDGQVLLKKGYGYANVEHAVPMDPESTVFPVASVGKTLTWTAVMQLVEQGLLELDRDINDYLDFRIPDAYDSAITMRHLMTHTAGFEERIKQYRRNGPQPLGSYLREVPVPARIDPPGEVQAYSNYGTVLAGYIVERVSDQPFEDYVAHHILAPLGMVRSSFRSPVPEALQTDLARSYSRRSAGAPYPLEMRPELTADPAGSLVTTVPDMARFMLAHLERRPVADYALLQPDTMRLMQEPAYRPIPGAPGTTLGFFGADYNDSRVIGHTGDDAGSHSDLKLLLDEGVGLFLFVNSSGNGGLIGAAYRLRASLYFQFMDRYFPASPAAPELTLIAAPEHARLMAGEYEMSRRPSGDFLSALYLAARVRVVANEDGTIMTSPLINLETGRPQTWRQTAPSVWSEVGGRGKLNVLIEDGRVVRWLPRDLSTFELRPVPALRSATWNLPLLAATATVLFAVCLQWPIATVIRRRYARHSQLPRGMGGTTGGFAWPPR</sequence>
<keyword evidence="1" id="KW-0812">Transmembrane</keyword>
<dbReference type="Proteomes" id="UP000256763">
    <property type="component" value="Unassembled WGS sequence"/>
</dbReference>
<evidence type="ECO:0000313" key="5">
    <source>
        <dbReference type="Proteomes" id="UP000256763"/>
    </source>
</evidence>
<feature type="transmembrane region" description="Helical" evidence="1">
    <location>
        <begin position="519"/>
        <end position="544"/>
    </location>
</feature>